<reference evidence="3" key="1">
    <citation type="submission" date="2016-11" db="UniProtKB">
        <authorList>
            <consortium name="WormBaseParasite"/>
        </authorList>
    </citation>
    <scope>IDENTIFICATION</scope>
</reference>
<feature type="compositionally biased region" description="Polar residues" evidence="1">
    <location>
        <begin position="269"/>
        <end position="281"/>
    </location>
</feature>
<organism evidence="2 3">
    <name type="scientific">Steinernema glaseri</name>
    <dbReference type="NCBI Taxonomy" id="37863"/>
    <lineage>
        <taxon>Eukaryota</taxon>
        <taxon>Metazoa</taxon>
        <taxon>Ecdysozoa</taxon>
        <taxon>Nematoda</taxon>
        <taxon>Chromadorea</taxon>
        <taxon>Rhabditida</taxon>
        <taxon>Tylenchina</taxon>
        <taxon>Panagrolaimomorpha</taxon>
        <taxon>Strongyloidoidea</taxon>
        <taxon>Steinernematidae</taxon>
        <taxon>Steinernema</taxon>
    </lineage>
</organism>
<proteinExistence type="predicted"/>
<evidence type="ECO:0000313" key="3">
    <source>
        <dbReference type="WBParaSite" id="L893_g11248.t1"/>
    </source>
</evidence>
<dbReference type="WBParaSite" id="L893_g11248.t1">
    <property type="protein sequence ID" value="L893_g11248.t1"/>
    <property type="gene ID" value="L893_g11248"/>
</dbReference>
<feature type="compositionally biased region" description="Polar residues" evidence="1">
    <location>
        <begin position="143"/>
        <end position="152"/>
    </location>
</feature>
<dbReference type="AlphaFoldDB" id="A0A1I7Y010"/>
<feature type="region of interest" description="Disordered" evidence="1">
    <location>
        <begin position="127"/>
        <end position="283"/>
    </location>
</feature>
<accession>A0A1I7Y010</accession>
<dbReference type="Proteomes" id="UP000095287">
    <property type="component" value="Unplaced"/>
</dbReference>
<evidence type="ECO:0000313" key="2">
    <source>
        <dbReference type="Proteomes" id="UP000095287"/>
    </source>
</evidence>
<sequence>MKQLDRLVDKSETSGKTVRLYTRWTMLFCDFTDVERDKGWNCTCVLTYFHWEWILLLVTASEGPLPAIMIATEPGDLLERSLDVLERSQAILERNLAMESTLARLAEGQEELRRMIMDFINGTDIPVATPTRSDRIGPPEMTPASTSIQNPAVKNEEEEETEMVELPSATPASPAEGDDDISSVSSVSTDEDVDYMDLSSANDLGGEEKNPPGHPTRGDLSVPHSVTENLSSGQESEEEDDGASSMGSEHNASTSGEETDLDDEDTARKSSPNTSAPNKYNSEALAVWKVRFDPI</sequence>
<evidence type="ECO:0000256" key="1">
    <source>
        <dbReference type="SAM" id="MobiDB-lite"/>
    </source>
</evidence>
<keyword evidence="2" id="KW-1185">Reference proteome</keyword>
<protein>
    <submittedName>
        <fullName evidence="3">CaM_binding domain-containing protein</fullName>
    </submittedName>
</protein>
<name>A0A1I7Y010_9BILA</name>